<evidence type="ECO:0000313" key="5">
    <source>
        <dbReference type="Proteomes" id="UP000523821"/>
    </source>
</evidence>
<keyword evidence="5" id="KW-1185">Reference proteome</keyword>
<dbReference type="Proteomes" id="UP000523821">
    <property type="component" value="Unassembled WGS sequence"/>
</dbReference>
<feature type="compositionally biased region" description="Low complexity" evidence="2">
    <location>
        <begin position="128"/>
        <end position="143"/>
    </location>
</feature>
<name>A0A7W9FL46_9HYPH</name>
<dbReference type="SMART" id="SM00448">
    <property type="entry name" value="REC"/>
    <property type="match status" value="1"/>
</dbReference>
<dbReference type="AlphaFoldDB" id="A0A7W9FL46"/>
<dbReference type="SUPFAM" id="SSF52172">
    <property type="entry name" value="CheY-like"/>
    <property type="match status" value="1"/>
</dbReference>
<dbReference type="EMBL" id="JACHOO010000002">
    <property type="protein sequence ID" value="MBB5752353.1"/>
    <property type="molecule type" value="Genomic_DNA"/>
</dbReference>
<keyword evidence="1" id="KW-0597">Phosphoprotein</keyword>
<dbReference type="PROSITE" id="PS50110">
    <property type="entry name" value="RESPONSE_REGULATORY"/>
    <property type="match status" value="1"/>
</dbReference>
<dbReference type="InterPro" id="IPR001789">
    <property type="entry name" value="Sig_transdc_resp-reg_receiver"/>
</dbReference>
<dbReference type="RefSeq" id="WP_183853926.1">
    <property type="nucleotide sequence ID" value="NZ_JACHOO010000002.1"/>
</dbReference>
<evidence type="ECO:0000313" key="4">
    <source>
        <dbReference type="EMBL" id="MBB5752353.1"/>
    </source>
</evidence>
<organism evidence="4 5">
    <name type="scientific">Prosthecomicrobium pneumaticum</name>
    <dbReference type="NCBI Taxonomy" id="81895"/>
    <lineage>
        <taxon>Bacteria</taxon>
        <taxon>Pseudomonadati</taxon>
        <taxon>Pseudomonadota</taxon>
        <taxon>Alphaproteobacteria</taxon>
        <taxon>Hyphomicrobiales</taxon>
        <taxon>Kaistiaceae</taxon>
        <taxon>Prosthecomicrobium</taxon>
    </lineage>
</organism>
<evidence type="ECO:0000256" key="1">
    <source>
        <dbReference type="PROSITE-ProRule" id="PRU00169"/>
    </source>
</evidence>
<feature type="modified residue" description="4-aspartylphosphate" evidence="1">
    <location>
        <position position="65"/>
    </location>
</feature>
<reference evidence="4 5" key="1">
    <citation type="submission" date="2020-08" db="EMBL/GenBank/DDBJ databases">
        <title>Genomic Encyclopedia of Type Strains, Phase IV (KMG-IV): sequencing the most valuable type-strain genomes for metagenomic binning, comparative biology and taxonomic classification.</title>
        <authorList>
            <person name="Goeker M."/>
        </authorList>
    </citation>
    <scope>NUCLEOTIDE SEQUENCE [LARGE SCALE GENOMIC DNA]</scope>
    <source>
        <strain evidence="4 5">DSM 16268</strain>
    </source>
</reference>
<feature type="domain" description="Response regulatory" evidence="3">
    <location>
        <begin position="15"/>
        <end position="125"/>
    </location>
</feature>
<evidence type="ECO:0000256" key="2">
    <source>
        <dbReference type="SAM" id="MobiDB-lite"/>
    </source>
</evidence>
<protein>
    <submittedName>
        <fullName evidence="4">CheY-like chemotaxis protein</fullName>
    </submittedName>
</protein>
<feature type="region of interest" description="Disordered" evidence="2">
    <location>
        <begin position="128"/>
        <end position="155"/>
    </location>
</feature>
<dbReference type="GO" id="GO:0000160">
    <property type="term" value="P:phosphorelay signal transduction system"/>
    <property type="evidence" value="ECO:0007669"/>
    <property type="project" value="InterPro"/>
</dbReference>
<accession>A0A7W9FL46</accession>
<dbReference type="Gene3D" id="3.40.50.2300">
    <property type="match status" value="1"/>
</dbReference>
<sequence>MVEGAALNIDFHQLSFLLVEDNGHLRAVLRGMLEGFGVLRIEEAADGATARAALAAAPPAVLVLDRDLADAALTLDAARAVAPPPALILLAGEGANAASLGSPGVTVLAKPVSARAFHEALTALFGGTSAAPPGSPAEPAEGASRSDPAAVHGEA</sequence>
<evidence type="ECO:0000259" key="3">
    <source>
        <dbReference type="PROSITE" id="PS50110"/>
    </source>
</evidence>
<dbReference type="InterPro" id="IPR011006">
    <property type="entry name" value="CheY-like_superfamily"/>
</dbReference>
<comment type="caution">
    <text evidence="4">The sequence shown here is derived from an EMBL/GenBank/DDBJ whole genome shotgun (WGS) entry which is preliminary data.</text>
</comment>
<gene>
    <name evidence="4" type="ORF">GGQ63_001405</name>
</gene>
<proteinExistence type="predicted"/>